<dbReference type="InterPro" id="IPR037212">
    <property type="entry name" value="Med7/Med21-like"/>
</dbReference>
<comment type="function">
    <text evidence="6">Component of the Mediator complex, a coactivator involved in the regulated transcription of nearly all RNA polymerase II-dependent genes. Mediator functions as a bridge to convey information from gene-specific regulatory proteins to the basal RNA polymerase II transcription machinery.</text>
</comment>
<dbReference type="InterPro" id="IPR044888">
    <property type="entry name" value="Mediatior_Med7_sf"/>
</dbReference>
<dbReference type="Pfam" id="PF05983">
    <property type="entry name" value="Med7"/>
    <property type="match status" value="1"/>
</dbReference>
<evidence type="ECO:0000256" key="5">
    <source>
        <dbReference type="ARBA" id="ARBA00023242"/>
    </source>
</evidence>
<dbReference type="PANTHER" id="PTHR21428:SF11">
    <property type="entry name" value="MEDIATOR OF RNA POLYMERASE II TRANSCRIPTION SUBUNIT 7"/>
    <property type="match status" value="1"/>
</dbReference>
<sequence>MNQTPKSNDLTSHVSIFPIPPWQVINKYSNATTVQSTTSKPPTPPGPLTYRMFGNYFNSDDSILRSLESQDVRRVYPQTYNRKRELRKLNFSILANYLDLLDIITRDPSSPKRPEKLDHLAILFINMHHLANEYRPHQARDLLREILVYQVQVKVATETVHKAEQYLERSDNLLYDTGCKISTHSSPSSLQNPVKSVGSS</sequence>
<dbReference type="GO" id="GO:0003712">
    <property type="term" value="F:transcription coregulator activity"/>
    <property type="evidence" value="ECO:0007669"/>
    <property type="project" value="InterPro"/>
</dbReference>
<dbReference type="Proteomes" id="UP000784294">
    <property type="component" value="Unassembled WGS sequence"/>
</dbReference>
<evidence type="ECO:0000256" key="4">
    <source>
        <dbReference type="ARBA" id="ARBA00023163"/>
    </source>
</evidence>
<dbReference type="GO" id="GO:0016592">
    <property type="term" value="C:mediator complex"/>
    <property type="evidence" value="ECO:0007669"/>
    <property type="project" value="InterPro"/>
</dbReference>
<dbReference type="SUPFAM" id="SSF140718">
    <property type="entry name" value="Mediator hinge subcomplex-like"/>
    <property type="match status" value="1"/>
</dbReference>
<dbReference type="OrthoDB" id="10253553at2759"/>
<comment type="subcellular location">
    <subcellularLocation>
        <location evidence="1 6">Nucleus</location>
    </subcellularLocation>
</comment>
<keyword evidence="3 6" id="KW-0805">Transcription regulation</keyword>
<dbReference type="EMBL" id="CAAALY010045887">
    <property type="protein sequence ID" value="VEL20314.1"/>
    <property type="molecule type" value="Genomic_DNA"/>
</dbReference>
<keyword evidence="8" id="KW-1185">Reference proteome</keyword>
<protein>
    <recommendedName>
        <fullName evidence="6">Mediator of RNA polymerase II transcription subunit 7</fullName>
    </recommendedName>
</protein>
<dbReference type="InterPro" id="IPR009244">
    <property type="entry name" value="Mediatior_Med7"/>
</dbReference>
<dbReference type="PANTHER" id="PTHR21428">
    <property type="entry name" value="MEDIATOR OF RNA POLYMERASE II TRANSCRIPTION SUBUNIT 7"/>
    <property type="match status" value="1"/>
</dbReference>
<evidence type="ECO:0000313" key="8">
    <source>
        <dbReference type="Proteomes" id="UP000784294"/>
    </source>
</evidence>
<accession>A0A448WU25</accession>
<proteinExistence type="inferred from homology"/>
<evidence type="ECO:0000256" key="6">
    <source>
        <dbReference type="RuleBase" id="RU364060"/>
    </source>
</evidence>
<name>A0A448WU25_9PLAT</name>
<dbReference type="Gene3D" id="6.10.140.200">
    <property type="match status" value="1"/>
</dbReference>
<keyword evidence="6" id="KW-0010">Activator</keyword>
<gene>
    <name evidence="7" type="ORF">PXEA_LOCUS13754</name>
</gene>
<comment type="subunit">
    <text evidence="6">Component of the Mediator complex.</text>
</comment>
<evidence type="ECO:0000256" key="2">
    <source>
        <dbReference type="ARBA" id="ARBA00009994"/>
    </source>
</evidence>
<organism evidence="7 8">
    <name type="scientific">Protopolystoma xenopodis</name>
    <dbReference type="NCBI Taxonomy" id="117903"/>
    <lineage>
        <taxon>Eukaryota</taxon>
        <taxon>Metazoa</taxon>
        <taxon>Spiralia</taxon>
        <taxon>Lophotrochozoa</taxon>
        <taxon>Platyhelminthes</taxon>
        <taxon>Monogenea</taxon>
        <taxon>Polyopisthocotylea</taxon>
        <taxon>Polystomatidea</taxon>
        <taxon>Polystomatidae</taxon>
        <taxon>Protopolystoma</taxon>
    </lineage>
</organism>
<keyword evidence="4 6" id="KW-0804">Transcription</keyword>
<evidence type="ECO:0000256" key="1">
    <source>
        <dbReference type="ARBA" id="ARBA00004123"/>
    </source>
</evidence>
<dbReference type="GO" id="GO:0006357">
    <property type="term" value="P:regulation of transcription by RNA polymerase II"/>
    <property type="evidence" value="ECO:0007669"/>
    <property type="project" value="InterPro"/>
</dbReference>
<reference evidence="7" key="1">
    <citation type="submission" date="2018-11" db="EMBL/GenBank/DDBJ databases">
        <authorList>
            <consortium name="Pathogen Informatics"/>
        </authorList>
    </citation>
    <scope>NUCLEOTIDE SEQUENCE</scope>
</reference>
<evidence type="ECO:0000313" key="7">
    <source>
        <dbReference type="EMBL" id="VEL20314.1"/>
    </source>
</evidence>
<comment type="caution">
    <text evidence="7">The sequence shown here is derived from an EMBL/GenBank/DDBJ whole genome shotgun (WGS) entry which is preliminary data.</text>
</comment>
<keyword evidence="5 6" id="KW-0539">Nucleus</keyword>
<dbReference type="GO" id="GO:0070847">
    <property type="term" value="C:core mediator complex"/>
    <property type="evidence" value="ECO:0007669"/>
    <property type="project" value="TreeGrafter"/>
</dbReference>
<dbReference type="AlphaFoldDB" id="A0A448WU25"/>
<comment type="similarity">
    <text evidence="2 6">Belongs to the Mediator complex subunit 7 family.</text>
</comment>
<evidence type="ECO:0000256" key="3">
    <source>
        <dbReference type="ARBA" id="ARBA00023015"/>
    </source>
</evidence>